<dbReference type="PANTHER" id="PTHR45674:SF4">
    <property type="entry name" value="DNA LIGASE 1"/>
    <property type="match status" value="1"/>
</dbReference>
<dbReference type="SUPFAM" id="SSF56091">
    <property type="entry name" value="DNA ligase/mRNA capping enzyme, catalytic domain"/>
    <property type="match status" value="1"/>
</dbReference>
<evidence type="ECO:0000313" key="7">
    <source>
        <dbReference type="Proteomes" id="UP001600941"/>
    </source>
</evidence>
<dbReference type="PROSITE" id="PS50160">
    <property type="entry name" value="DNA_LIGASE_A3"/>
    <property type="match status" value="1"/>
</dbReference>
<evidence type="ECO:0000259" key="5">
    <source>
        <dbReference type="PROSITE" id="PS50160"/>
    </source>
</evidence>
<dbReference type="EMBL" id="BAABZQ010000001">
    <property type="protein sequence ID" value="GAA6502903.1"/>
    <property type="molecule type" value="Genomic_DNA"/>
</dbReference>
<evidence type="ECO:0000256" key="1">
    <source>
        <dbReference type="ARBA" id="ARBA00007572"/>
    </source>
</evidence>
<dbReference type="GO" id="GO:0016874">
    <property type="term" value="F:ligase activity"/>
    <property type="evidence" value="ECO:0007669"/>
    <property type="project" value="UniProtKB-KW"/>
</dbReference>
<keyword evidence="7" id="KW-1185">Reference proteome</keyword>
<evidence type="ECO:0000256" key="4">
    <source>
        <dbReference type="ARBA" id="ARBA00034003"/>
    </source>
</evidence>
<organism evidence="6 7">
    <name type="scientific">Blautia parvula</name>
    <dbReference type="NCBI Taxonomy" id="2877527"/>
    <lineage>
        <taxon>Bacteria</taxon>
        <taxon>Bacillati</taxon>
        <taxon>Bacillota</taxon>
        <taxon>Clostridia</taxon>
        <taxon>Lachnospirales</taxon>
        <taxon>Lachnospiraceae</taxon>
        <taxon>Blautia</taxon>
    </lineage>
</organism>
<comment type="catalytic activity">
    <reaction evidence="4">
        <text>ATP + (deoxyribonucleotide)n-3'-hydroxyl + 5'-phospho-(deoxyribonucleotide)m = (deoxyribonucleotide)n+m + AMP + diphosphate.</text>
        <dbReference type="EC" id="6.5.1.1"/>
    </reaction>
</comment>
<proteinExistence type="inferred from homology"/>
<name>A0ABQ0C279_9FIRM</name>
<dbReference type="SUPFAM" id="SSF50249">
    <property type="entry name" value="Nucleic acid-binding proteins"/>
    <property type="match status" value="1"/>
</dbReference>
<comment type="caution">
    <text evidence="6">The sequence shown here is derived from an EMBL/GenBank/DDBJ whole genome shotgun (WGS) entry which is preliminary data.</text>
</comment>
<dbReference type="InterPro" id="IPR012340">
    <property type="entry name" value="NA-bd_OB-fold"/>
</dbReference>
<accession>A0ABQ0C279</accession>
<dbReference type="InterPro" id="IPR012310">
    <property type="entry name" value="DNA_ligase_ATP-dep_cent"/>
</dbReference>
<dbReference type="Proteomes" id="UP001600941">
    <property type="component" value="Unassembled WGS sequence"/>
</dbReference>
<sequence>MDLFESRSLSPMLISKMLQPFDSQEWIYELKLDGFRCVAYLEPGAVDLRNKRDIQVLSKFPELSGIHAYINKRCVMDGEVVVMKNGAPDFYELQRRTILTDPFKIQTAAKLFPASYVAYDCLYDGKEIMGLPLSERKKVLEDVVKEENPRFAVSRFIRGNGIGLYKIAEEQKLEGVVAKKLSSLYWPGKRTNDWVKFKRMADEDYIVAGYIQKGRNIYSIILSRYKNGNLVYKGHVTAGVTSATLECLTPILQPSINIVPTGSGNEHAVWVAPDHVCVVEYMPNTKNALRQPVFKGYRNDVLPEDIQEE</sequence>
<dbReference type="InterPro" id="IPR050191">
    <property type="entry name" value="ATP-dep_DNA_ligase"/>
</dbReference>
<dbReference type="Gene3D" id="2.40.50.140">
    <property type="entry name" value="Nucleic acid-binding proteins"/>
    <property type="match status" value="1"/>
</dbReference>
<dbReference type="CDD" id="cd07971">
    <property type="entry name" value="OBF_DNA_ligase_LigD"/>
    <property type="match status" value="1"/>
</dbReference>
<dbReference type="Pfam" id="PF01068">
    <property type="entry name" value="DNA_ligase_A_M"/>
    <property type="match status" value="1"/>
</dbReference>
<dbReference type="PANTHER" id="PTHR45674">
    <property type="entry name" value="DNA LIGASE 1/3 FAMILY MEMBER"/>
    <property type="match status" value="1"/>
</dbReference>
<reference evidence="6 7" key="1">
    <citation type="submission" date="2024-04" db="EMBL/GenBank/DDBJ databases">
        <title>Defined microbial consortia suppress multidrug-resistant proinflammatory Enterobacteriaceae via ecological control.</title>
        <authorList>
            <person name="Furuichi M."/>
            <person name="Kawaguchi T."/>
            <person name="Pust M."/>
            <person name="Yasuma K."/>
            <person name="Plichta D."/>
            <person name="Hasegawa N."/>
            <person name="Ohya T."/>
            <person name="Bhattarai S."/>
            <person name="Sasajima S."/>
            <person name="Aoto Y."/>
            <person name="Tuganbaev T."/>
            <person name="Yaginuma M."/>
            <person name="Ueda M."/>
            <person name="Okahashi N."/>
            <person name="Amafuji K."/>
            <person name="Kiridooshi Y."/>
            <person name="Sugita K."/>
            <person name="Strazar M."/>
            <person name="Skelly A."/>
            <person name="Suda W."/>
            <person name="Hattori M."/>
            <person name="Nakamoto N."/>
            <person name="Caballero S."/>
            <person name="Norman J."/>
            <person name="Olle B."/>
            <person name="Tanoue T."/>
            <person name="Arita M."/>
            <person name="Bucci V."/>
            <person name="Atarashi K."/>
            <person name="Xavier R."/>
            <person name="Honda K."/>
        </authorList>
    </citation>
    <scope>NUCLEOTIDE SEQUENCE [LARGE SCALE GENOMIC DNA]</scope>
    <source>
        <strain evidence="7">k34-0107-D12</strain>
    </source>
</reference>
<evidence type="ECO:0000256" key="2">
    <source>
        <dbReference type="ARBA" id="ARBA00012727"/>
    </source>
</evidence>
<dbReference type="CDD" id="cd07906">
    <property type="entry name" value="Adenylation_DNA_ligase_LigD_LigC"/>
    <property type="match status" value="1"/>
</dbReference>
<protein>
    <recommendedName>
        <fullName evidence="2">DNA ligase (ATP)</fullName>
        <ecNumber evidence="2">6.5.1.1</ecNumber>
    </recommendedName>
</protein>
<dbReference type="Gene3D" id="3.30.1490.70">
    <property type="match status" value="1"/>
</dbReference>
<feature type="domain" description="ATP-dependent DNA ligase family profile" evidence="5">
    <location>
        <begin position="107"/>
        <end position="249"/>
    </location>
</feature>
<dbReference type="Pfam" id="PF04679">
    <property type="entry name" value="DNA_ligase_A_C"/>
    <property type="match status" value="1"/>
</dbReference>
<evidence type="ECO:0000313" key="6">
    <source>
        <dbReference type="EMBL" id="GAA6502903.1"/>
    </source>
</evidence>
<comment type="similarity">
    <text evidence="1">Belongs to the ATP-dependent DNA ligase family.</text>
</comment>
<dbReference type="EC" id="6.5.1.1" evidence="2"/>
<dbReference type="Gene3D" id="3.30.470.30">
    <property type="entry name" value="DNA ligase/mRNA capping enzyme"/>
    <property type="match status" value="1"/>
</dbReference>
<evidence type="ECO:0000256" key="3">
    <source>
        <dbReference type="ARBA" id="ARBA00022598"/>
    </source>
</evidence>
<gene>
    <name evidence="6" type="primary">ligD</name>
    <name evidence="6" type="ORF">K340107D12_57190</name>
</gene>
<dbReference type="InterPro" id="IPR012309">
    <property type="entry name" value="DNA_ligase_ATP-dep_C"/>
</dbReference>
<keyword evidence="3 6" id="KW-0436">Ligase</keyword>